<dbReference type="Proteomes" id="UP000886595">
    <property type="component" value="Unassembled WGS sequence"/>
</dbReference>
<feature type="transmembrane region" description="Helical" evidence="1">
    <location>
        <begin position="40"/>
        <end position="59"/>
    </location>
</feature>
<dbReference type="AlphaFoldDB" id="A0A8X7Q0J7"/>
<protein>
    <recommendedName>
        <fullName evidence="2">PGG domain-containing protein</fullName>
    </recommendedName>
</protein>
<organism evidence="3 4">
    <name type="scientific">Brassica carinata</name>
    <name type="common">Ethiopian mustard</name>
    <name type="synonym">Abyssinian cabbage</name>
    <dbReference type="NCBI Taxonomy" id="52824"/>
    <lineage>
        <taxon>Eukaryota</taxon>
        <taxon>Viridiplantae</taxon>
        <taxon>Streptophyta</taxon>
        <taxon>Embryophyta</taxon>
        <taxon>Tracheophyta</taxon>
        <taxon>Spermatophyta</taxon>
        <taxon>Magnoliopsida</taxon>
        <taxon>eudicotyledons</taxon>
        <taxon>Gunneridae</taxon>
        <taxon>Pentapetalae</taxon>
        <taxon>rosids</taxon>
        <taxon>malvids</taxon>
        <taxon>Brassicales</taxon>
        <taxon>Brassicaceae</taxon>
        <taxon>Brassiceae</taxon>
        <taxon>Brassica</taxon>
    </lineage>
</organism>
<comment type="caution">
    <text evidence="3">The sequence shown here is derived from an EMBL/GenBank/DDBJ whole genome shotgun (WGS) entry which is preliminary data.</text>
</comment>
<feature type="transmembrane region" description="Helical" evidence="1">
    <location>
        <begin position="123"/>
        <end position="149"/>
    </location>
</feature>
<evidence type="ECO:0000256" key="1">
    <source>
        <dbReference type="SAM" id="Phobius"/>
    </source>
</evidence>
<evidence type="ECO:0000313" key="4">
    <source>
        <dbReference type="Proteomes" id="UP000886595"/>
    </source>
</evidence>
<proteinExistence type="predicted"/>
<keyword evidence="4" id="KW-1185">Reference proteome</keyword>
<evidence type="ECO:0000259" key="2">
    <source>
        <dbReference type="Pfam" id="PF13962"/>
    </source>
</evidence>
<gene>
    <name evidence="3" type="ORF">Bca52824_079704</name>
</gene>
<sequence length="159" mass="17403">MALGSAVSPNGSQPILLSAAPRYRSSTRQNTETSKDGIKTLRWTATIVATLTFVIYYTCTKLYISSAPDLSIAGFVKTAMFTVCMLCNTVPMIVSVEAIAYLIRPENPSDFGFKVEANIGAFALVTVSFVSMLVAFMVGVCLVIVLRIWHYVFYVLAHK</sequence>
<name>A0A8X7Q0J7_BRACI</name>
<dbReference type="InterPro" id="IPR026961">
    <property type="entry name" value="PGG_dom"/>
</dbReference>
<evidence type="ECO:0000313" key="3">
    <source>
        <dbReference type="EMBL" id="KAG2260410.1"/>
    </source>
</evidence>
<reference evidence="3 4" key="1">
    <citation type="submission" date="2020-02" db="EMBL/GenBank/DDBJ databases">
        <authorList>
            <person name="Ma Q."/>
            <person name="Huang Y."/>
            <person name="Song X."/>
            <person name="Pei D."/>
        </authorList>
    </citation>
    <scope>NUCLEOTIDE SEQUENCE [LARGE SCALE GENOMIC DNA]</scope>
    <source>
        <strain evidence="3">Sxm20200214</strain>
        <tissue evidence="3">Leaf</tissue>
    </source>
</reference>
<keyword evidence="1" id="KW-0812">Transmembrane</keyword>
<keyword evidence="1" id="KW-0472">Membrane</keyword>
<dbReference type="OrthoDB" id="1093100at2759"/>
<dbReference type="EMBL" id="JAAMPC010000015">
    <property type="protein sequence ID" value="KAG2260410.1"/>
    <property type="molecule type" value="Genomic_DNA"/>
</dbReference>
<keyword evidence="1" id="KW-1133">Transmembrane helix</keyword>
<dbReference type="Pfam" id="PF13962">
    <property type="entry name" value="PGG"/>
    <property type="match status" value="1"/>
</dbReference>
<feature type="transmembrane region" description="Helical" evidence="1">
    <location>
        <begin position="80"/>
        <end position="103"/>
    </location>
</feature>
<feature type="domain" description="PGG" evidence="2">
    <location>
        <begin position="34"/>
        <end position="143"/>
    </location>
</feature>
<accession>A0A8X7Q0J7</accession>